<feature type="active site" description="Proton donor/acceptor" evidence="6">
    <location>
        <position position="245"/>
    </location>
</feature>
<dbReference type="GO" id="GO:0016740">
    <property type="term" value="F:transferase activity"/>
    <property type="evidence" value="ECO:0007669"/>
    <property type="project" value="UniProtKB-KW"/>
</dbReference>
<dbReference type="GO" id="GO:0071972">
    <property type="term" value="F:peptidoglycan L,D-transpeptidase activity"/>
    <property type="evidence" value="ECO:0007669"/>
    <property type="project" value="TreeGrafter"/>
</dbReference>
<dbReference type="PANTHER" id="PTHR30582:SF2">
    <property type="entry name" value="L,D-TRANSPEPTIDASE YCIB-RELATED"/>
    <property type="match status" value="1"/>
</dbReference>
<dbReference type="Pfam" id="PF02368">
    <property type="entry name" value="Big_2"/>
    <property type="match status" value="1"/>
</dbReference>
<protein>
    <submittedName>
        <fullName evidence="9">DUF5011 domain-containing protein</fullName>
    </submittedName>
</protein>
<keyword evidence="3 6" id="KW-0133">Cell shape</keyword>
<name>A0A4P8XW20_9FIRM</name>
<dbReference type="SUPFAM" id="SSF141523">
    <property type="entry name" value="L,D-transpeptidase catalytic domain-like"/>
    <property type="match status" value="1"/>
</dbReference>
<dbReference type="PANTHER" id="PTHR30582">
    <property type="entry name" value="L,D-TRANSPEPTIDASE"/>
    <property type="match status" value="1"/>
</dbReference>
<keyword evidence="7" id="KW-0472">Membrane</keyword>
<dbReference type="RefSeq" id="WP_138156673.1">
    <property type="nucleotide sequence ID" value="NZ_CP039381.1"/>
</dbReference>
<dbReference type="InterPro" id="IPR032179">
    <property type="entry name" value="Cry22Aa_Ig-like"/>
</dbReference>
<keyword evidence="7" id="KW-0812">Transmembrane</keyword>
<keyword evidence="2" id="KW-0808">Transferase</keyword>
<dbReference type="InterPro" id="IPR050979">
    <property type="entry name" value="LD-transpeptidase"/>
</dbReference>
<feature type="transmembrane region" description="Helical" evidence="7">
    <location>
        <begin position="12"/>
        <end position="38"/>
    </location>
</feature>
<evidence type="ECO:0000313" key="10">
    <source>
        <dbReference type="Proteomes" id="UP000301475"/>
    </source>
</evidence>
<evidence type="ECO:0000256" key="7">
    <source>
        <dbReference type="SAM" id="Phobius"/>
    </source>
</evidence>
<accession>A0A4P8XW20</accession>
<dbReference type="Proteomes" id="UP000301475">
    <property type="component" value="Chromosome"/>
</dbReference>
<dbReference type="CDD" id="cd16913">
    <property type="entry name" value="YkuD_like"/>
    <property type="match status" value="1"/>
</dbReference>
<sequence length="412" mass="45619">MKKYVKNSFGRYGGVIVLVVFFVLLISLSVGGALYVFYGDQWFGRNQADVVQTANQDYGTCVFSIETKSIKVKSNERKTIKIKSNDENASKAIKWTSSDKNTAFVDQGGTVIGLKKGKVKITATAGYYSSTCDVQVTSNPTEVSKGYSTAFTANEVTLKKNKNDGSGRNLYSIDVNRKKNCVTVYTYDKDGKYTVPVRAMICSCGDGDNTPKGTFSIFVKNRWHPLFGDVYGQYVTGFNNDILFHSVPYEKMNQPETVEVQDYNGLGTSISMGCVRLAVADAKWIYENCDFGTTVRVYESDKDGPLGTPKSMKINENKTVYWDPTDNDKDNPYYSKAPTFTGADNVTVELGEYFDSMKNVSAKDTSGSSIDKSNIKVDGKVNTDKAGDYLIIYTVSDDMGRSTTQYRVVTVK</sequence>
<dbReference type="InterPro" id="IPR003343">
    <property type="entry name" value="Big_2"/>
</dbReference>
<keyword evidence="7" id="KW-1133">Transmembrane helix</keyword>
<dbReference type="GO" id="GO:0008360">
    <property type="term" value="P:regulation of cell shape"/>
    <property type="evidence" value="ECO:0007669"/>
    <property type="project" value="UniProtKB-UniRule"/>
</dbReference>
<evidence type="ECO:0000256" key="5">
    <source>
        <dbReference type="ARBA" id="ARBA00023316"/>
    </source>
</evidence>
<dbReference type="UniPathway" id="UPA00219"/>
<gene>
    <name evidence="9" type="ORF">E5Z56_04215</name>
</gene>
<dbReference type="GO" id="GO:0071555">
    <property type="term" value="P:cell wall organization"/>
    <property type="evidence" value="ECO:0007669"/>
    <property type="project" value="UniProtKB-UniRule"/>
</dbReference>
<dbReference type="KEGG" id="ruj:E5Z56_04215"/>
<evidence type="ECO:0000256" key="4">
    <source>
        <dbReference type="ARBA" id="ARBA00022984"/>
    </source>
</evidence>
<dbReference type="OrthoDB" id="177750at2"/>
<feature type="active site" description="Nucleophile" evidence="6">
    <location>
        <position position="274"/>
    </location>
</feature>
<evidence type="ECO:0000256" key="6">
    <source>
        <dbReference type="PROSITE-ProRule" id="PRU01373"/>
    </source>
</evidence>
<dbReference type="InterPro" id="IPR013783">
    <property type="entry name" value="Ig-like_fold"/>
</dbReference>
<keyword evidence="5 6" id="KW-0961">Cell wall biogenesis/degradation</keyword>
<evidence type="ECO:0000313" key="9">
    <source>
        <dbReference type="EMBL" id="QCT06614.1"/>
    </source>
</evidence>
<dbReference type="SUPFAM" id="SSF49373">
    <property type="entry name" value="Invasin/intimin cell-adhesion fragments"/>
    <property type="match status" value="1"/>
</dbReference>
<dbReference type="InterPro" id="IPR008964">
    <property type="entry name" value="Invasin/intimin_cell_adhesion"/>
</dbReference>
<evidence type="ECO:0000256" key="1">
    <source>
        <dbReference type="ARBA" id="ARBA00004752"/>
    </source>
</evidence>
<evidence type="ECO:0000256" key="2">
    <source>
        <dbReference type="ARBA" id="ARBA00022679"/>
    </source>
</evidence>
<dbReference type="Pfam" id="PF03734">
    <property type="entry name" value="YkuD"/>
    <property type="match status" value="1"/>
</dbReference>
<dbReference type="AlphaFoldDB" id="A0A4P8XW20"/>
<reference evidence="9 10" key="1">
    <citation type="submission" date="2019-04" db="EMBL/GenBank/DDBJ databases">
        <authorList>
            <person name="Embree M."/>
            <person name="Gaffney J.R."/>
        </authorList>
    </citation>
    <scope>NUCLEOTIDE SEQUENCE [LARGE SCALE GENOMIC DNA]</scope>
    <source>
        <strain evidence="9 10">JE7A12</strain>
    </source>
</reference>
<dbReference type="PROSITE" id="PS52029">
    <property type="entry name" value="LD_TPASE"/>
    <property type="match status" value="1"/>
</dbReference>
<dbReference type="GO" id="GO:0018104">
    <property type="term" value="P:peptidoglycan-protein cross-linking"/>
    <property type="evidence" value="ECO:0007669"/>
    <property type="project" value="TreeGrafter"/>
</dbReference>
<keyword evidence="4 6" id="KW-0573">Peptidoglycan synthesis</keyword>
<dbReference type="Gene3D" id="2.60.40.1080">
    <property type="match status" value="1"/>
</dbReference>
<feature type="domain" description="L,D-TPase catalytic" evidence="8">
    <location>
        <begin position="171"/>
        <end position="298"/>
    </location>
</feature>
<evidence type="ECO:0000259" key="8">
    <source>
        <dbReference type="PROSITE" id="PS52029"/>
    </source>
</evidence>
<keyword evidence="10" id="KW-1185">Reference proteome</keyword>
<comment type="pathway">
    <text evidence="1 6">Cell wall biogenesis; peptidoglycan biosynthesis.</text>
</comment>
<dbReference type="Pfam" id="PF16403">
    <property type="entry name" value="Bact_surface_Ig-like"/>
    <property type="match status" value="1"/>
</dbReference>
<proteinExistence type="predicted"/>
<dbReference type="GO" id="GO:0005576">
    <property type="term" value="C:extracellular region"/>
    <property type="evidence" value="ECO:0007669"/>
    <property type="project" value="TreeGrafter"/>
</dbReference>
<dbReference type="Gene3D" id="2.40.440.10">
    <property type="entry name" value="L,D-transpeptidase catalytic domain-like"/>
    <property type="match status" value="1"/>
</dbReference>
<evidence type="ECO:0000256" key="3">
    <source>
        <dbReference type="ARBA" id="ARBA00022960"/>
    </source>
</evidence>
<dbReference type="EMBL" id="CP039381">
    <property type="protein sequence ID" value="QCT06614.1"/>
    <property type="molecule type" value="Genomic_DNA"/>
</dbReference>
<dbReference type="InterPro" id="IPR005490">
    <property type="entry name" value="LD_TPept_cat_dom"/>
</dbReference>
<dbReference type="Gene3D" id="2.60.40.10">
    <property type="entry name" value="Immunoglobulins"/>
    <property type="match status" value="1"/>
</dbReference>
<organism evidence="9 10">
    <name type="scientific">Ruminococcus bovis</name>
    <dbReference type="NCBI Taxonomy" id="2564099"/>
    <lineage>
        <taxon>Bacteria</taxon>
        <taxon>Bacillati</taxon>
        <taxon>Bacillota</taxon>
        <taxon>Clostridia</taxon>
        <taxon>Eubacteriales</taxon>
        <taxon>Oscillospiraceae</taxon>
        <taxon>Ruminococcus</taxon>
    </lineage>
</organism>
<dbReference type="InterPro" id="IPR038063">
    <property type="entry name" value="Transpep_catalytic_dom"/>
</dbReference>